<evidence type="ECO:0000259" key="1">
    <source>
        <dbReference type="Pfam" id="PF21098"/>
    </source>
</evidence>
<dbReference type="Gene3D" id="2.30.29.30">
    <property type="entry name" value="Pleckstrin-homology domain (PH domain)/Phosphotyrosine-binding domain (PTB)"/>
    <property type="match status" value="1"/>
</dbReference>
<dbReference type="AlphaFoldDB" id="A0A4C1Z2J8"/>
<name>A0A4C1Z2J8_EUMVA</name>
<dbReference type="OrthoDB" id="271628at2759"/>
<dbReference type="STRING" id="151549.A0A4C1Z2J8"/>
<dbReference type="Pfam" id="PF21098">
    <property type="entry name" value="PH-GRAM_MTMR6-like"/>
    <property type="match status" value="1"/>
</dbReference>
<evidence type="ECO:0000313" key="2">
    <source>
        <dbReference type="EMBL" id="GBP81254.1"/>
    </source>
</evidence>
<reference evidence="2 3" key="1">
    <citation type="journal article" date="2019" name="Commun. Biol.">
        <title>The bagworm genome reveals a unique fibroin gene that provides high tensile strength.</title>
        <authorList>
            <person name="Kono N."/>
            <person name="Nakamura H."/>
            <person name="Ohtoshi R."/>
            <person name="Tomita M."/>
            <person name="Numata K."/>
            <person name="Arakawa K."/>
        </authorList>
    </citation>
    <scope>NUCLEOTIDE SEQUENCE [LARGE SCALE GENOMIC DNA]</scope>
</reference>
<evidence type="ECO:0000313" key="3">
    <source>
        <dbReference type="Proteomes" id="UP000299102"/>
    </source>
</evidence>
<keyword evidence="3" id="KW-1185">Reference proteome</keyword>
<accession>A0A4C1Z2J8</accession>
<protein>
    <submittedName>
        <fullName evidence="2">Myotubularin-related protein 8</fullName>
    </submittedName>
</protein>
<gene>
    <name evidence="2" type="primary">MTMR8</name>
    <name evidence="2" type="ORF">EVAR_61460_1</name>
</gene>
<dbReference type="Proteomes" id="UP000299102">
    <property type="component" value="Unassembled WGS sequence"/>
</dbReference>
<dbReference type="EMBL" id="BGZK01001502">
    <property type="protein sequence ID" value="GBP81254.1"/>
    <property type="molecule type" value="Genomic_DNA"/>
</dbReference>
<dbReference type="InterPro" id="IPR048994">
    <property type="entry name" value="PH-GRAM_MTMR6-9"/>
</dbReference>
<feature type="domain" description="MTMR6-9 GRAM" evidence="1">
    <location>
        <begin position="40"/>
        <end position="101"/>
    </location>
</feature>
<proteinExistence type="predicted"/>
<dbReference type="InterPro" id="IPR011993">
    <property type="entry name" value="PH-like_dom_sf"/>
</dbReference>
<organism evidence="2 3">
    <name type="scientific">Eumeta variegata</name>
    <name type="common">Bagworm moth</name>
    <name type="synonym">Eumeta japonica</name>
    <dbReference type="NCBI Taxonomy" id="151549"/>
    <lineage>
        <taxon>Eukaryota</taxon>
        <taxon>Metazoa</taxon>
        <taxon>Ecdysozoa</taxon>
        <taxon>Arthropoda</taxon>
        <taxon>Hexapoda</taxon>
        <taxon>Insecta</taxon>
        <taxon>Pterygota</taxon>
        <taxon>Neoptera</taxon>
        <taxon>Endopterygota</taxon>
        <taxon>Lepidoptera</taxon>
        <taxon>Glossata</taxon>
        <taxon>Ditrysia</taxon>
        <taxon>Tineoidea</taxon>
        <taxon>Psychidae</taxon>
        <taxon>Oiketicinae</taxon>
        <taxon>Eumeta</taxon>
    </lineage>
</organism>
<comment type="caution">
    <text evidence="2">The sequence shown here is derived from an EMBL/GenBank/DDBJ whole genome shotgun (WGS) entry which is preliminary data.</text>
</comment>
<sequence length="159" mass="17896">MALSSFAASGVLGELGRLANWLRGDCLASEQYAGLAVTEKLENVQLLDKYNARNPSKGTLYFATTHLIFVDHEMKKETVQSYILSEIHVVERKNSNENSGVKKKIDMADVFVQRSNRIYRAEFLGTTSPKVGIFSELNALQKCPLRRNHDSHWRNGTGH</sequence>